<dbReference type="PANTHER" id="PTHR18916">
    <property type="entry name" value="DYNACTIN 1-RELATED MICROTUBULE-BINDING"/>
    <property type="match status" value="1"/>
</dbReference>
<evidence type="ECO:0000256" key="5">
    <source>
        <dbReference type="SAM" id="MobiDB-lite"/>
    </source>
</evidence>
<dbReference type="Gene3D" id="2.30.30.190">
    <property type="entry name" value="CAP Gly-rich-like domain"/>
    <property type="match status" value="1"/>
</dbReference>
<dbReference type="SMART" id="SM01052">
    <property type="entry name" value="CAP_GLY"/>
    <property type="match status" value="1"/>
</dbReference>
<dbReference type="GO" id="GO:0043014">
    <property type="term" value="F:alpha-tubulin binding"/>
    <property type="evidence" value="ECO:0007669"/>
    <property type="project" value="InterPro"/>
</dbReference>
<dbReference type="GO" id="GO:0051010">
    <property type="term" value="F:microtubule plus-end binding"/>
    <property type="evidence" value="ECO:0007669"/>
    <property type="project" value="TreeGrafter"/>
</dbReference>
<dbReference type="InterPro" id="IPR036859">
    <property type="entry name" value="CAP-Gly_dom_sf"/>
</dbReference>
<dbReference type="GO" id="GO:0007023">
    <property type="term" value="P:post-chaperonin tubulin folding pathway"/>
    <property type="evidence" value="ECO:0007669"/>
    <property type="project" value="InterPro"/>
</dbReference>
<evidence type="ECO:0000256" key="1">
    <source>
        <dbReference type="ARBA" id="ARBA00004496"/>
    </source>
</evidence>
<accession>A0A176WIE8</accession>
<keyword evidence="8" id="KW-1185">Reference proteome</keyword>
<dbReference type="PANTHER" id="PTHR18916:SF85">
    <property type="entry name" value="TUBULIN-FOLDING COFACTOR B"/>
    <property type="match status" value="1"/>
</dbReference>
<dbReference type="FunFam" id="2.30.30.190:FF:000013">
    <property type="entry name" value="Tubulin-folding cofactor B"/>
    <property type="match status" value="1"/>
</dbReference>
<evidence type="ECO:0000259" key="6">
    <source>
        <dbReference type="PROSITE" id="PS50245"/>
    </source>
</evidence>
<reference evidence="7" key="1">
    <citation type="submission" date="2016-03" db="EMBL/GenBank/DDBJ databases">
        <title>Mechanisms controlling the formation of the plant cell surface in tip-growing cells are functionally conserved among land plants.</title>
        <authorList>
            <person name="Honkanen S."/>
            <person name="Jones V.A."/>
            <person name="Morieri G."/>
            <person name="Champion C."/>
            <person name="Hetherington A.J."/>
            <person name="Kelly S."/>
            <person name="Saint-Marcoux D."/>
            <person name="Proust H."/>
            <person name="Prescott H."/>
            <person name="Dolan L."/>
        </authorList>
    </citation>
    <scope>NUCLEOTIDE SEQUENCE [LARGE SCALE GENOMIC DNA]</scope>
    <source>
        <tissue evidence="7">Whole gametophyte</tissue>
    </source>
</reference>
<sequence>MSVSLNALKNYVRTPSSQNQAEDTVLLHVSHSNLRSKFAELRFDLHVIPALPCQFSVGLSVYDSHRTTTIGNVKEKLRSHTGSAVESMHLQLYDDGGAKLCDLAEDHRPLGFYSPLDGYRIHIVDLDPTSLSAGGWLEDTSLVEKYTISEDSYNKRDDTFRKFKEKRLAEDPTWTLQKEMARRRGLPVPQESQPIDDDHMKDVADGIKIGDRCEVDPGGKRGEVKYVGRAETLAPGFWVGVRYDEPVGKHDGLVKGKRYFSCPPQYGSMLRPDKVKVGDYPERDPFEDDDEEI</sequence>
<dbReference type="GO" id="GO:0005634">
    <property type="term" value="C:nucleus"/>
    <property type="evidence" value="ECO:0007669"/>
    <property type="project" value="TreeGrafter"/>
</dbReference>
<dbReference type="CDD" id="cd01789">
    <property type="entry name" value="Ubl_TBCB"/>
    <property type="match status" value="1"/>
</dbReference>
<dbReference type="InterPro" id="IPR000938">
    <property type="entry name" value="CAP-Gly_domain"/>
</dbReference>
<dbReference type="Pfam" id="PF01302">
    <property type="entry name" value="CAP_GLY"/>
    <property type="match status" value="1"/>
</dbReference>
<dbReference type="Pfam" id="PF14560">
    <property type="entry name" value="Ubiquitin_2"/>
    <property type="match status" value="1"/>
</dbReference>
<feature type="compositionally biased region" description="Basic and acidic residues" evidence="5">
    <location>
        <begin position="271"/>
        <end position="284"/>
    </location>
</feature>
<evidence type="ECO:0000313" key="8">
    <source>
        <dbReference type="Proteomes" id="UP000077202"/>
    </source>
</evidence>
<name>A0A176WIE8_MARPO</name>
<evidence type="ECO:0000256" key="2">
    <source>
        <dbReference type="ARBA" id="ARBA00022490"/>
    </source>
</evidence>
<protein>
    <recommendedName>
        <fullName evidence="6">CAP-Gly domain-containing protein</fullName>
    </recommendedName>
</protein>
<dbReference type="GO" id="GO:0031122">
    <property type="term" value="P:cytoplasmic microtubule organization"/>
    <property type="evidence" value="ECO:0007669"/>
    <property type="project" value="TreeGrafter"/>
</dbReference>
<dbReference type="InterPro" id="IPR045172">
    <property type="entry name" value="TBCB_Ubl"/>
</dbReference>
<keyword evidence="3" id="KW-0143">Chaperone</keyword>
<comment type="similarity">
    <text evidence="4">Belongs to the TBCB family.</text>
</comment>
<dbReference type="GO" id="GO:0007021">
    <property type="term" value="P:tubulin complex assembly"/>
    <property type="evidence" value="ECO:0007669"/>
    <property type="project" value="InterPro"/>
</dbReference>
<dbReference type="SUPFAM" id="SSF74924">
    <property type="entry name" value="Cap-Gly domain"/>
    <property type="match status" value="1"/>
</dbReference>
<dbReference type="Gene3D" id="3.10.20.90">
    <property type="entry name" value="Phosphatidylinositol 3-kinase Catalytic Subunit, Chain A, domain 1"/>
    <property type="match status" value="1"/>
</dbReference>
<dbReference type="InterPro" id="IPR000626">
    <property type="entry name" value="Ubiquitin-like_dom"/>
</dbReference>
<dbReference type="PROSITE" id="PS50245">
    <property type="entry name" value="CAP_GLY_2"/>
    <property type="match status" value="1"/>
</dbReference>
<keyword evidence="2" id="KW-0963">Cytoplasm</keyword>
<dbReference type="GO" id="GO:0035371">
    <property type="term" value="C:microtubule plus-end"/>
    <property type="evidence" value="ECO:0007669"/>
    <property type="project" value="TreeGrafter"/>
</dbReference>
<proteinExistence type="inferred from homology"/>
<comment type="caution">
    <text evidence="7">The sequence shown here is derived from an EMBL/GenBank/DDBJ whole genome shotgun (WGS) entry which is preliminary data.</text>
</comment>
<feature type="domain" description="CAP-Gly" evidence="6">
    <location>
        <begin position="229"/>
        <end position="271"/>
    </location>
</feature>
<comment type="subcellular location">
    <subcellularLocation>
        <location evidence="1">Cytoplasm</location>
    </subcellularLocation>
</comment>
<dbReference type="EMBL" id="LVLJ01000936">
    <property type="protein sequence ID" value="OAE31946.1"/>
    <property type="molecule type" value="Genomic_DNA"/>
</dbReference>
<dbReference type="GO" id="GO:0005829">
    <property type="term" value="C:cytosol"/>
    <property type="evidence" value="ECO:0007669"/>
    <property type="project" value="UniProtKB-ARBA"/>
</dbReference>
<evidence type="ECO:0000256" key="4">
    <source>
        <dbReference type="ARBA" id="ARBA00025779"/>
    </source>
</evidence>
<dbReference type="InterPro" id="IPR029071">
    <property type="entry name" value="Ubiquitin-like_domsf"/>
</dbReference>
<dbReference type="Proteomes" id="UP000077202">
    <property type="component" value="Unassembled WGS sequence"/>
</dbReference>
<dbReference type="SUPFAM" id="SSF54236">
    <property type="entry name" value="Ubiquitin-like"/>
    <property type="match status" value="1"/>
</dbReference>
<evidence type="ECO:0000256" key="3">
    <source>
        <dbReference type="ARBA" id="ARBA00023186"/>
    </source>
</evidence>
<gene>
    <name evidence="7" type="ORF">AXG93_4907s1000</name>
</gene>
<organism evidence="7 8">
    <name type="scientific">Marchantia polymorpha subsp. ruderalis</name>
    <dbReference type="NCBI Taxonomy" id="1480154"/>
    <lineage>
        <taxon>Eukaryota</taxon>
        <taxon>Viridiplantae</taxon>
        <taxon>Streptophyta</taxon>
        <taxon>Embryophyta</taxon>
        <taxon>Marchantiophyta</taxon>
        <taxon>Marchantiopsida</taxon>
        <taxon>Marchantiidae</taxon>
        <taxon>Marchantiales</taxon>
        <taxon>Marchantiaceae</taxon>
        <taxon>Marchantia</taxon>
    </lineage>
</organism>
<dbReference type="AlphaFoldDB" id="A0A176WIE8"/>
<evidence type="ECO:0000313" key="7">
    <source>
        <dbReference type="EMBL" id="OAE31946.1"/>
    </source>
</evidence>
<feature type="region of interest" description="Disordered" evidence="5">
    <location>
        <begin position="269"/>
        <end position="293"/>
    </location>
</feature>